<dbReference type="Pfam" id="PF00685">
    <property type="entry name" value="Sulfotransfer_1"/>
    <property type="match status" value="1"/>
</dbReference>
<dbReference type="Gene3D" id="3.40.50.300">
    <property type="entry name" value="P-loop containing nucleotide triphosphate hydrolases"/>
    <property type="match status" value="1"/>
</dbReference>
<protein>
    <recommendedName>
        <fullName evidence="3">Sulfotransferase domain-containing protein</fullName>
    </recommendedName>
</protein>
<dbReference type="GO" id="GO:0008146">
    <property type="term" value="F:sulfotransferase activity"/>
    <property type="evidence" value="ECO:0007669"/>
    <property type="project" value="InterPro"/>
</dbReference>
<dbReference type="AlphaFoldDB" id="A0A8B6CXS1"/>
<evidence type="ECO:0000313" key="5">
    <source>
        <dbReference type="Proteomes" id="UP000596742"/>
    </source>
</evidence>
<keyword evidence="5" id="KW-1185">Reference proteome</keyword>
<dbReference type="Proteomes" id="UP000596742">
    <property type="component" value="Unassembled WGS sequence"/>
</dbReference>
<proteinExistence type="inferred from homology"/>
<dbReference type="EMBL" id="UYJE01002612">
    <property type="protein sequence ID" value="VDI12220.1"/>
    <property type="molecule type" value="Genomic_DNA"/>
</dbReference>
<keyword evidence="2" id="KW-0808">Transferase</keyword>
<dbReference type="InterPro" id="IPR027417">
    <property type="entry name" value="P-loop_NTPase"/>
</dbReference>
<dbReference type="SUPFAM" id="SSF52540">
    <property type="entry name" value="P-loop containing nucleoside triphosphate hydrolases"/>
    <property type="match status" value="1"/>
</dbReference>
<evidence type="ECO:0000313" key="4">
    <source>
        <dbReference type="EMBL" id="VDI12220.1"/>
    </source>
</evidence>
<feature type="domain" description="Sulfotransferase" evidence="3">
    <location>
        <begin position="81"/>
        <end position="162"/>
    </location>
</feature>
<accession>A0A8B6CXS1</accession>
<evidence type="ECO:0000256" key="2">
    <source>
        <dbReference type="ARBA" id="ARBA00022679"/>
    </source>
</evidence>
<evidence type="ECO:0000259" key="3">
    <source>
        <dbReference type="Pfam" id="PF00685"/>
    </source>
</evidence>
<comment type="caution">
    <text evidence="4">The sequence shown here is derived from an EMBL/GenBank/DDBJ whole genome shotgun (WGS) entry which is preliminary data.</text>
</comment>
<gene>
    <name evidence="4" type="ORF">MGAL_10B010655</name>
</gene>
<comment type="similarity">
    <text evidence="1">Belongs to the sulfotransferase 1 family.</text>
</comment>
<reference evidence="4" key="1">
    <citation type="submission" date="2018-11" db="EMBL/GenBank/DDBJ databases">
        <authorList>
            <person name="Alioto T."/>
            <person name="Alioto T."/>
        </authorList>
    </citation>
    <scope>NUCLEOTIDE SEQUENCE</scope>
</reference>
<sequence>MALSDYTQNGSIYCVSYHVHFRLKASDLVLALSDYTNLPYRQSYRPFLLKIEEERTNLEEERTITLSVWEIVITQEVYSVHNPLKEIERLAQYLDVNNSTDFYSQVSDRCRFNQLKDDYKNRNDPFREVVFRKGDVGDWKNWFTVAQNEEFDKHLTEKLTNSSWTFKYSVKE</sequence>
<organism evidence="4 5">
    <name type="scientific">Mytilus galloprovincialis</name>
    <name type="common">Mediterranean mussel</name>
    <dbReference type="NCBI Taxonomy" id="29158"/>
    <lineage>
        <taxon>Eukaryota</taxon>
        <taxon>Metazoa</taxon>
        <taxon>Spiralia</taxon>
        <taxon>Lophotrochozoa</taxon>
        <taxon>Mollusca</taxon>
        <taxon>Bivalvia</taxon>
        <taxon>Autobranchia</taxon>
        <taxon>Pteriomorphia</taxon>
        <taxon>Mytilida</taxon>
        <taxon>Mytiloidea</taxon>
        <taxon>Mytilidae</taxon>
        <taxon>Mytilinae</taxon>
        <taxon>Mytilus</taxon>
    </lineage>
</organism>
<name>A0A8B6CXS1_MYTGA</name>
<dbReference type="PANTHER" id="PTHR11783">
    <property type="entry name" value="SULFOTRANSFERASE SULT"/>
    <property type="match status" value="1"/>
</dbReference>
<evidence type="ECO:0000256" key="1">
    <source>
        <dbReference type="ARBA" id="ARBA00005771"/>
    </source>
</evidence>
<dbReference type="InterPro" id="IPR000863">
    <property type="entry name" value="Sulfotransferase_dom"/>
</dbReference>
<dbReference type="OrthoDB" id="205623at2759"/>